<dbReference type="AlphaFoldDB" id="A0AAW2PM61"/>
<accession>A0AAW2PM61</accession>
<name>A0AAW2PM61_SESRA</name>
<protein>
    <submittedName>
        <fullName evidence="1">Uncharacterized protein</fullName>
    </submittedName>
</protein>
<reference evidence="1" key="1">
    <citation type="submission" date="2020-06" db="EMBL/GenBank/DDBJ databases">
        <authorList>
            <person name="Li T."/>
            <person name="Hu X."/>
            <person name="Zhang T."/>
            <person name="Song X."/>
            <person name="Zhang H."/>
            <person name="Dai N."/>
            <person name="Sheng W."/>
            <person name="Hou X."/>
            <person name="Wei L."/>
        </authorList>
    </citation>
    <scope>NUCLEOTIDE SEQUENCE</scope>
    <source>
        <strain evidence="1">G02</strain>
        <tissue evidence="1">Leaf</tissue>
    </source>
</reference>
<evidence type="ECO:0000313" key="1">
    <source>
        <dbReference type="EMBL" id="KAL0355616.1"/>
    </source>
</evidence>
<comment type="caution">
    <text evidence="1">The sequence shown here is derived from an EMBL/GenBank/DDBJ whole genome shotgun (WGS) entry which is preliminary data.</text>
</comment>
<reference evidence="1" key="2">
    <citation type="journal article" date="2024" name="Plant">
        <title>Genomic evolution and insights into agronomic trait innovations of Sesamum species.</title>
        <authorList>
            <person name="Miao H."/>
            <person name="Wang L."/>
            <person name="Qu L."/>
            <person name="Liu H."/>
            <person name="Sun Y."/>
            <person name="Le M."/>
            <person name="Wang Q."/>
            <person name="Wei S."/>
            <person name="Zheng Y."/>
            <person name="Lin W."/>
            <person name="Duan Y."/>
            <person name="Cao H."/>
            <person name="Xiong S."/>
            <person name="Wang X."/>
            <person name="Wei L."/>
            <person name="Li C."/>
            <person name="Ma Q."/>
            <person name="Ju M."/>
            <person name="Zhao R."/>
            <person name="Li G."/>
            <person name="Mu C."/>
            <person name="Tian Q."/>
            <person name="Mei H."/>
            <person name="Zhang T."/>
            <person name="Gao T."/>
            <person name="Zhang H."/>
        </authorList>
    </citation>
    <scope>NUCLEOTIDE SEQUENCE</scope>
    <source>
        <strain evidence="1">G02</strain>
    </source>
</reference>
<gene>
    <name evidence="1" type="ORF">Sradi_4008500</name>
</gene>
<proteinExistence type="predicted"/>
<dbReference type="EMBL" id="JACGWJ010000017">
    <property type="protein sequence ID" value="KAL0355616.1"/>
    <property type="molecule type" value="Genomic_DNA"/>
</dbReference>
<sequence length="64" mass="6712">MECLVVPRRRSITWLFFGGRYHWGGTFPAWAGGCWAGSRTASGLGITKVGAACSGTTTSGCIVT</sequence>
<organism evidence="1">
    <name type="scientific">Sesamum radiatum</name>
    <name type="common">Black benniseed</name>
    <dbReference type="NCBI Taxonomy" id="300843"/>
    <lineage>
        <taxon>Eukaryota</taxon>
        <taxon>Viridiplantae</taxon>
        <taxon>Streptophyta</taxon>
        <taxon>Embryophyta</taxon>
        <taxon>Tracheophyta</taxon>
        <taxon>Spermatophyta</taxon>
        <taxon>Magnoliopsida</taxon>
        <taxon>eudicotyledons</taxon>
        <taxon>Gunneridae</taxon>
        <taxon>Pentapetalae</taxon>
        <taxon>asterids</taxon>
        <taxon>lamiids</taxon>
        <taxon>Lamiales</taxon>
        <taxon>Pedaliaceae</taxon>
        <taxon>Sesamum</taxon>
    </lineage>
</organism>